<evidence type="ECO:0000256" key="2">
    <source>
        <dbReference type="PROSITE-ProRule" id="PRU00236"/>
    </source>
</evidence>
<dbReference type="SUPFAM" id="SSF52467">
    <property type="entry name" value="DHS-like NAD/FAD-binding domain"/>
    <property type="match status" value="1"/>
</dbReference>
<organism evidence="4 5">
    <name type="scientific">Candidatus Copromonas faecavium</name>
    <name type="common">nom. illeg.</name>
    <dbReference type="NCBI Taxonomy" id="2840740"/>
    <lineage>
        <taxon>Bacteria</taxon>
        <taxon>Bacillati</taxon>
        <taxon>Bacillota</taxon>
        <taxon>Clostridia</taxon>
        <taxon>Lachnospirales</taxon>
        <taxon>Lachnospiraceae</taxon>
        <taxon>Candidatus Copromonas (nom. illeg.)</taxon>
    </lineage>
</organism>
<evidence type="ECO:0000313" key="5">
    <source>
        <dbReference type="Proteomes" id="UP000824250"/>
    </source>
</evidence>
<evidence type="ECO:0000313" key="4">
    <source>
        <dbReference type="EMBL" id="HIR04843.1"/>
    </source>
</evidence>
<dbReference type="PROSITE" id="PS50305">
    <property type="entry name" value="SIRTUIN"/>
    <property type="match status" value="1"/>
</dbReference>
<name>A0A9D1D502_9FIRM</name>
<feature type="domain" description="Deacetylase sirtuin-type" evidence="3">
    <location>
        <begin position="11"/>
        <end position="291"/>
    </location>
</feature>
<dbReference type="AlphaFoldDB" id="A0A9D1D502"/>
<dbReference type="GO" id="GO:0017136">
    <property type="term" value="F:histone deacetylase activity, NAD-dependent"/>
    <property type="evidence" value="ECO:0007669"/>
    <property type="project" value="TreeGrafter"/>
</dbReference>
<dbReference type="InterPro" id="IPR026590">
    <property type="entry name" value="Ssirtuin_cat_dom"/>
</dbReference>
<reference evidence="4" key="1">
    <citation type="submission" date="2020-10" db="EMBL/GenBank/DDBJ databases">
        <authorList>
            <person name="Gilroy R."/>
        </authorList>
    </citation>
    <scope>NUCLEOTIDE SEQUENCE</scope>
    <source>
        <strain evidence="4">CHK180-2868</strain>
    </source>
</reference>
<dbReference type="InterPro" id="IPR050134">
    <property type="entry name" value="NAD-dep_sirtuin_deacylases"/>
</dbReference>
<feature type="binding site" evidence="2">
    <location>
        <position position="152"/>
    </location>
    <ligand>
        <name>Zn(2+)</name>
        <dbReference type="ChEBI" id="CHEBI:29105"/>
    </ligand>
</feature>
<gene>
    <name evidence="4" type="ORF">IAB28_02610</name>
</gene>
<keyword evidence="2" id="KW-0862">Zinc</keyword>
<proteinExistence type="predicted"/>
<feature type="binding site" evidence="2">
    <location>
        <position position="148"/>
    </location>
    <ligand>
        <name>Zn(2+)</name>
        <dbReference type="ChEBI" id="CHEBI:29105"/>
    </ligand>
</feature>
<keyword evidence="2" id="KW-0479">Metal-binding</keyword>
<dbReference type="GO" id="GO:0046872">
    <property type="term" value="F:metal ion binding"/>
    <property type="evidence" value="ECO:0007669"/>
    <property type="project" value="UniProtKB-KW"/>
</dbReference>
<dbReference type="InterPro" id="IPR029035">
    <property type="entry name" value="DHS-like_NAD/FAD-binding_dom"/>
</dbReference>
<protein>
    <submittedName>
        <fullName evidence="4">Sir2 silent information regulator family NAD-dependent deacetylase</fullName>
    </submittedName>
</protein>
<feature type="binding site" evidence="2">
    <location>
        <position position="183"/>
    </location>
    <ligand>
        <name>Zn(2+)</name>
        <dbReference type="ChEBI" id="CHEBI:29105"/>
    </ligand>
</feature>
<dbReference type="PANTHER" id="PTHR11085">
    <property type="entry name" value="NAD-DEPENDENT PROTEIN DEACYLASE SIRTUIN-5, MITOCHONDRIAL-RELATED"/>
    <property type="match status" value="1"/>
</dbReference>
<keyword evidence="1" id="KW-0520">NAD</keyword>
<reference evidence="4" key="2">
    <citation type="journal article" date="2021" name="PeerJ">
        <title>Extensive microbial diversity within the chicken gut microbiome revealed by metagenomics and culture.</title>
        <authorList>
            <person name="Gilroy R."/>
            <person name="Ravi A."/>
            <person name="Getino M."/>
            <person name="Pursley I."/>
            <person name="Horton D.L."/>
            <person name="Alikhan N.F."/>
            <person name="Baker D."/>
            <person name="Gharbi K."/>
            <person name="Hall N."/>
            <person name="Watson M."/>
            <person name="Adriaenssens E.M."/>
            <person name="Foster-Nyarko E."/>
            <person name="Jarju S."/>
            <person name="Secka A."/>
            <person name="Antonio M."/>
            <person name="Oren A."/>
            <person name="Chaudhuri R.R."/>
            <person name="La Ragione R."/>
            <person name="Hildebrand F."/>
            <person name="Pallen M.J."/>
        </authorList>
    </citation>
    <scope>NUCLEOTIDE SEQUENCE</scope>
    <source>
        <strain evidence="4">CHK180-2868</strain>
    </source>
</reference>
<accession>A0A9D1D502</accession>
<dbReference type="PANTHER" id="PTHR11085:SF10">
    <property type="entry name" value="NAD-DEPENDENT PROTEIN DEACYLASE SIRTUIN-5, MITOCHONDRIAL-RELATED"/>
    <property type="match status" value="1"/>
</dbReference>
<sequence>MFSRSWTGNYTKDCLEETKRLRDELKQAETILIGAGSGLSASAGFTYSGERFQEHFGDFAEKYGIRDMYSGGFYPFSSLEEYWAWWSRQIYLNRYVDAPNPVYQELLNLVKEKDYFVLTTNVDHCFQKAGFDKKRLFYTQGDYGLWQCSKPCHQGTYDNRETVLKMVKEQKDMRIPTELIPRCPKCGSPMTMNLRCDDTFVEDEGWHQASERYSQFLRRHQNTRMLLLDLGTGMNTPGIVKYSFWRMTHDWPDATYACLNYGEAYAPDEIKRKSICVNGDIGDILTALEAQ</sequence>
<comment type="caution">
    <text evidence="4">The sequence shown here is derived from an EMBL/GenBank/DDBJ whole genome shotgun (WGS) entry which is preliminary data.</text>
</comment>
<evidence type="ECO:0000256" key="1">
    <source>
        <dbReference type="ARBA" id="ARBA00023027"/>
    </source>
</evidence>
<evidence type="ECO:0000259" key="3">
    <source>
        <dbReference type="PROSITE" id="PS50305"/>
    </source>
</evidence>
<feature type="binding site" evidence="2">
    <location>
        <position position="186"/>
    </location>
    <ligand>
        <name>Zn(2+)</name>
        <dbReference type="ChEBI" id="CHEBI:29105"/>
    </ligand>
</feature>
<dbReference type="Gene3D" id="3.40.50.1220">
    <property type="entry name" value="TPP-binding domain"/>
    <property type="match status" value="1"/>
</dbReference>
<dbReference type="EMBL" id="DVGC01000012">
    <property type="protein sequence ID" value="HIR04843.1"/>
    <property type="molecule type" value="Genomic_DNA"/>
</dbReference>
<dbReference type="GO" id="GO:0070403">
    <property type="term" value="F:NAD+ binding"/>
    <property type="evidence" value="ECO:0007669"/>
    <property type="project" value="TreeGrafter"/>
</dbReference>
<comment type="caution">
    <text evidence="2">Lacks conserved residue(s) required for the propagation of feature annotation.</text>
</comment>
<dbReference type="Proteomes" id="UP000824250">
    <property type="component" value="Unassembled WGS sequence"/>
</dbReference>